<dbReference type="AlphaFoldDB" id="A0A5N3PIH8"/>
<evidence type="ECO:0000313" key="6">
    <source>
        <dbReference type="Proteomes" id="UP000325684"/>
    </source>
</evidence>
<keyword evidence="2 5" id="KW-0808">Transferase</keyword>
<evidence type="ECO:0000256" key="1">
    <source>
        <dbReference type="ARBA" id="ARBA00007274"/>
    </source>
</evidence>
<dbReference type="RefSeq" id="WP_150941779.1">
    <property type="nucleotide sequence ID" value="NZ_VCMV01000002.1"/>
</dbReference>
<proteinExistence type="inferred from homology"/>
<dbReference type="InterPro" id="IPR001451">
    <property type="entry name" value="Hexapep"/>
</dbReference>
<dbReference type="SUPFAM" id="SSF51161">
    <property type="entry name" value="Trimeric LpxA-like enzymes"/>
    <property type="match status" value="1"/>
</dbReference>
<dbReference type="PANTHER" id="PTHR43300">
    <property type="entry name" value="ACETYLTRANSFERASE"/>
    <property type="match status" value="1"/>
</dbReference>
<dbReference type="Pfam" id="PF00132">
    <property type="entry name" value="Hexapep"/>
    <property type="match status" value="1"/>
</dbReference>
<evidence type="ECO:0000256" key="4">
    <source>
        <dbReference type="ARBA" id="ARBA00023315"/>
    </source>
</evidence>
<dbReference type="Gene3D" id="2.160.10.10">
    <property type="entry name" value="Hexapeptide repeat proteins"/>
    <property type="match status" value="1"/>
</dbReference>
<evidence type="ECO:0000256" key="2">
    <source>
        <dbReference type="ARBA" id="ARBA00022679"/>
    </source>
</evidence>
<comment type="similarity">
    <text evidence="1">Belongs to the transferase hexapeptide repeat family.</text>
</comment>
<evidence type="ECO:0000256" key="3">
    <source>
        <dbReference type="ARBA" id="ARBA00022737"/>
    </source>
</evidence>
<dbReference type="GO" id="GO:0016746">
    <property type="term" value="F:acyltransferase activity"/>
    <property type="evidence" value="ECO:0007669"/>
    <property type="project" value="UniProtKB-KW"/>
</dbReference>
<sequence>MGIRHRLKNWRNPHNQTDLHLADLAQRYGFEIGAFSYGRPKVRFPESGKKLTIGRYCSIADKVEILLGGNHRTDWGTTYPFSALPGLWPSAPETRDYHGSRGNVTIGHDVWLGSGATILSGVTIGNGAVIAAHALITRDVPPYAIVGGNPAKIIRYRFDEETVAALLEARWWDLPRERIGTLIPLLQSDRIKELVAAVRVLRAQSS</sequence>
<organism evidence="5 6">
    <name type="scientific">Microvirga brassicacearum</name>
    <dbReference type="NCBI Taxonomy" id="2580413"/>
    <lineage>
        <taxon>Bacteria</taxon>
        <taxon>Pseudomonadati</taxon>
        <taxon>Pseudomonadota</taxon>
        <taxon>Alphaproteobacteria</taxon>
        <taxon>Hyphomicrobiales</taxon>
        <taxon>Methylobacteriaceae</taxon>
        <taxon>Microvirga</taxon>
    </lineage>
</organism>
<comment type="caution">
    <text evidence="5">The sequence shown here is derived from an EMBL/GenBank/DDBJ whole genome shotgun (WGS) entry which is preliminary data.</text>
</comment>
<dbReference type="InterPro" id="IPR018357">
    <property type="entry name" value="Hexapep_transf_CS"/>
</dbReference>
<dbReference type="InterPro" id="IPR011004">
    <property type="entry name" value="Trimer_LpxA-like_sf"/>
</dbReference>
<keyword evidence="3" id="KW-0677">Repeat</keyword>
<gene>
    <name evidence="5" type="ORF">FEZ63_01030</name>
</gene>
<dbReference type="PANTHER" id="PTHR43300:SF11">
    <property type="entry name" value="ACETYLTRANSFERASE RV3034C-RELATED"/>
    <property type="match status" value="1"/>
</dbReference>
<reference evidence="5 6" key="1">
    <citation type="journal article" date="2019" name="Microorganisms">
        <title>Genome Insights into the Novel Species Microvirga brassicacearum, a Rapeseed Endophyte with Biotechnological Potential.</title>
        <authorList>
            <person name="Jimenez-Gomez A."/>
            <person name="Saati-Santamaria Z."/>
            <person name="Igual J.M."/>
            <person name="Rivas R."/>
            <person name="Mateos P.F."/>
            <person name="Garcia-Fraile P."/>
        </authorList>
    </citation>
    <scope>NUCLEOTIDE SEQUENCE [LARGE SCALE GENOMIC DNA]</scope>
    <source>
        <strain evidence="5 6">CDVBN77</strain>
    </source>
</reference>
<keyword evidence="6" id="KW-1185">Reference proteome</keyword>
<dbReference type="EMBL" id="VCMV01000002">
    <property type="protein sequence ID" value="KAB0269514.1"/>
    <property type="molecule type" value="Genomic_DNA"/>
</dbReference>
<dbReference type="PROSITE" id="PS00101">
    <property type="entry name" value="HEXAPEP_TRANSFERASES"/>
    <property type="match status" value="1"/>
</dbReference>
<dbReference type="OrthoDB" id="9815592at2"/>
<accession>A0A5N3PIH8</accession>
<dbReference type="Proteomes" id="UP000325684">
    <property type="component" value="Unassembled WGS sequence"/>
</dbReference>
<dbReference type="InterPro" id="IPR050179">
    <property type="entry name" value="Trans_hexapeptide_repeat"/>
</dbReference>
<name>A0A5N3PIH8_9HYPH</name>
<dbReference type="CDD" id="cd03349">
    <property type="entry name" value="LbH_XAT"/>
    <property type="match status" value="1"/>
</dbReference>
<evidence type="ECO:0000313" key="5">
    <source>
        <dbReference type="EMBL" id="KAB0269514.1"/>
    </source>
</evidence>
<keyword evidence="4" id="KW-0012">Acyltransferase</keyword>
<protein>
    <submittedName>
        <fullName evidence="5">CatB-related O-acetyltransferase</fullName>
    </submittedName>
</protein>